<name>A0ACC2PW26_9HYME</name>
<accession>A0ACC2PW26</accession>
<reference evidence="1" key="1">
    <citation type="submission" date="2023-04" db="EMBL/GenBank/DDBJ databases">
        <title>A chromosome-level genome assembly of the parasitoid wasp Eretmocerus hayati.</title>
        <authorList>
            <person name="Zhong Y."/>
            <person name="Liu S."/>
            <person name="Liu Y."/>
        </authorList>
    </citation>
    <scope>NUCLEOTIDE SEQUENCE</scope>
    <source>
        <strain evidence="1">ZJU_SS_LIU_2023</strain>
    </source>
</reference>
<protein>
    <submittedName>
        <fullName evidence="1">Uncharacterized protein</fullName>
    </submittedName>
</protein>
<dbReference type="Proteomes" id="UP001239111">
    <property type="component" value="Chromosome 1"/>
</dbReference>
<proteinExistence type="predicted"/>
<organism evidence="1 2">
    <name type="scientific">Eretmocerus hayati</name>
    <dbReference type="NCBI Taxonomy" id="131215"/>
    <lineage>
        <taxon>Eukaryota</taxon>
        <taxon>Metazoa</taxon>
        <taxon>Ecdysozoa</taxon>
        <taxon>Arthropoda</taxon>
        <taxon>Hexapoda</taxon>
        <taxon>Insecta</taxon>
        <taxon>Pterygota</taxon>
        <taxon>Neoptera</taxon>
        <taxon>Endopterygota</taxon>
        <taxon>Hymenoptera</taxon>
        <taxon>Apocrita</taxon>
        <taxon>Proctotrupomorpha</taxon>
        <taxon>Chalcidoidea</taxon>
        <taxon>Aphelinidae</taxon>
        <taxon>Aphelininae</taxon>
        <taxon>Eretmocerus</taxon>
    </lineage>
</organism>
<sequence length="335" mass="38807">MISDDDFVPPCESHYVNVDDGSLQPVDEPEKSFYSFDVPEAFVQHLQMTYCTRCHKQEKPPLYSTNKELHCEQCQIALRFLCIRCGPDKTYKRLKSLRSHIRRHSPVAPQFFCELCPYSTNRKASLLLHVRSIHTSVESQTKIHKCSKCDKLYKHRHHMLRHQAYCQSTEKFSCAEPGCRYSTVNPAWLSKHVQDYHSDPLPRYECTSCGKYYAHSTTLTKHYKRGCGIIVHCAFCDYSAINKQLLIEHIKFQHHETVPGWKFRSIPMSQQCKPINLNDQKGATSTTERIHQFYQTQQELRTGRMRNVAFLSLPDVTLADPLDNTASSSKTADIE</sequence>
<comment type="caution">
    <text evidence="1">The sequence shown here is derived from an EMBL/GenBank/DDBJ whole genome shotgun (WGS) entry which is preliminary data.</text>
</comment>
<dbReference type="EMBL" id="CM056741">
    <property type="protein sequence ID" value="KAJ8686839.1"/>
    <property type="molecule type" value="Genomic_DNA"/>
</dbReference>
<evidence type="ECO:0000313" key="1">
    <source>
        <dbReference type="EMBL" id="KAJ8686839.1"/>
    </source>
</evidence>
<evidence type="ECO:0000313" key="2">
    <source>
        <dbReference type="Proteomes" id="UP001239111"/>
    </source>
</evidence>
<gene>
    <name evidence="1" type="ORF">QAD02_022633</name>
</gene>
<keyword evidence="2" id="KW-1185">Reference proteome</keyword>